<dbReference type="RefSeq" id="WP_219499806.1">
    <property type="nucleotide sequence ID" value="NZ_JAHXDN010000001.1"/>
</dbReference>
<evidence type="ECO:0000313" key="6">
    <source>
        <dbReference type="EMBL" id="MBW4707255.1"/>
    </source>
</evidence>
<evidence type="ECO:0000256" key="2">
    <source>
        <dbReference type="ARBA" id="ARBA00022737"/>
    </source>
</evidence>
<dbReference type="SMART" id="SM00320">
    <property type="entry name" value="WD40"/>
    <property type="match status" value="4"/>
</dbReference>
<dbReference type="InterPro" id="IPR000157">
    <property type="entry name" value="TIR_dom"/>
</dbReference>
<gene>
    <name evidence="6" type="ORF">KX928_05595</name>
</gene>
<accession>A0A9X1FT40</accession>
<dbReference type="Pfam" id="PF13676">
    <property type="entry name" value="TIR_2"/>
    <property type="match status" value="1"/>
</dbReference>
<dbReference type="InterPro" id="IPR050505">
    <property type="entry name" value="WDR55/POC1"/>
</dbReference>
<dbReference type="PANTHER" id="PTHR44019">
    <property type="entry name" value="WD REPEAT-CONTAINING PROTEIN 55"/>
    <property type="match status" value="1"/>
</dbReference>
<keyword evidence="2" id="KW-0677">Repeat</keyword>
<evidence type="ECO:0000259" key="4">
    <source>
        <dbReference type="Pfam" id="PF13676"/>
    </source>
</evidence>
<evidence type="ECO:0000259" key="5">
    <source>
        <dbReference type="Pfam" id="PF20703"/>
    </source>
</evidence>
<evidence type="ECO:0000313" key="7">
    <source>
        <dbReference type="Proteomes" id="UP001138661"/>
    </source>
</evidence>
<protein>
    <submittedName>
        <fullName evidence="6">TIR domain-containing protein</fullName>
    </submittedName>
</protein>
<dbReference type="Proteomes" id="UP001138661">
    <property type="component" value="Unassembled WGS sequence"/>
</dbReference>
<evidence type="ECO:0000256" key="3">
    <source>
        <dbReference type="PROSITE-ProRule" id="PRU00221"/>
    </source>
</evidence>
<dbReference type="InterPro" id="IPR049052">
    <property type="entry name" value="nSTAND1"/>
</dbReference>
<feature type="domain" description="Novel STAND NTPase 1" evidence="5">
    <location>
        <begin position="156"/>
        <end position="569"/>
    </location>
</feature>
<dbReference type="InterPro" id="IPR001680">
    <property type="entry name" value="WD40_rpt"/>
</dbReference>
<name>A0A9X1FT40_9RHOB</name>
<feature type="domain" description="TIR" evidence="4">
    <location>
        <begin position="5"/>
        <end position="129"/>
    </location>
</feature>
<sequence length="1337" mass="144348">MARLFISHSSEDTAAARKISEWLSAEGWDDHFLDLDPERGIKAGERWQQSLRAAQNRCEAVLLLLSPAWAASRWCETEFLVASQLNKQIIGAIVAPMEMDDLPRTLTAEWHIVNLVGDDGFSQEGLARLRTGIAELGIDSWHFKWPPDHDPQRPIYPGLRPLEEDDAGIFFGRDGQILQALDRLRGLRRAGSGQFIIQGASGSGKSSFLKAGLVCRLERERDVQAVVPTMRFGRAAITGRTGLANALVASFSQAGVKRSAREMQERLLAGALAEELRALQRLRPPGALILPIDQAEELLEPDNSEAATVLQGLSDAAMHNDLNVVTIMAIRSDRWEELQSHPVFSKLDHEVFSLPPLPLGSYADVIRRPLERLEGSGRAVDFEEQLIDRLLSDIADGGSSDGLPLLAFTLERLWHDFAASGRITLENYETTGGISGAINAAVEQALTLADQDRAIPLDRQAKIALLRRGFIPWLAGIDVDTGRPVRNIALASEIPQEARPIIELMADQRLLIRDVDGETGEATFEPTHEAILRQWTLVGDWLGEQIQDFVTIDGIKRAARDWRANDRDPAWLTHDDMRLALALTSAEGEHGKRLTRNERDYLEAASEVWDARVRRRKRAVRLRIAAGGATLAATAAAAVVLWVFWQDAERAEQKTFAALKAAEARSFLDRGLPERALQQARAGYHADPSEASRSAYLTAILAIPGSLDFALDMGPDGPVALAWQGDETLVLGQRDGTLSKVDYATGLVTADFQNLAPRQAPLNGSEVQLRALDAQDGAIAGLFGDSAVRKMARDGTIEDIRTGTQQVLFLKSFEDAVFDRTQRVFGVGGALGQVSVWDCREPRCSHHTYAATALDIGPDDARAALVRDGNLWVVPPGGELRAPVFQSAVPGPGGIADVKWSDDGTVLRILQSDGRLFDLQADTLAVAEAGRAPAGPDGRIKRFVGPGAPAWVTCFGSRICRTGTDHIMPSVVPAGLGASPVPGVLTGTAPGAAWSPGKLATLSENAWIRIWKTAAADLDILPQEPVRVMAVDPATGGIYLGLRNNDIYRVAPGSSPSRVHAAAGGYFQDLTDLSIGPDGTIASLGTQQGLHVIRDGAVETLMPDHSGASRHMAWLGAGSLALMPTGDDRIVLLDLKVPDAPRLTAPLVETPWSAVVHPDGQHLIVSTTDGAIRRIDLATGLETAPLVTPERANSYPQSLALGASTLSISADATRIIAARGDAHVVVYDLQTGDTVWQREMPGSTANRVAFAPEGQMLAVLAADGTLAVWDSAVPDPEPWITVKPGGTGLVPTDIAWLDAHRLVVQSHETGFQLIDMRPEIWEARAQSVLRGLSGRAE</sequence>
<reference evidence="6" key="1">
    <citation type="submission" date="2021-07" db="EMBL/GenBank/DDBJ databases">
        <title>Roseobacter insulae sp. nov., isolated from a tidal flat.</title>
        <authorList>
            <person name="Park S."/>
            <person name="Yoon J.-H."/>
        </authorList>
    </citation>
    <scope>NUCLEOTIDE SEQUENCE</scope>
    <source>
        <strain evidence="6">YSTF-M11</strain>
    </source>
</reference>
<keyword evidence="7" id="KW-1185">Reference proteome</keyword>
<dbReference type="GO" id="GO:0007165">
    <property type="term" value="P:signal transduction"/>
    <property type="evidence" value="ECO:0007669"/>
    <property type="project" value="InterPro"/>
</dbReference>
<keyword evidence="1 3" id="KW-0853">WD repeat</keyword>
<dbReference type="Pfam" id="PF20703">
    <property type="entry name" value="nSTAND1"/>
    <property type="match status" value="1"/>
</dbReference>
<evidence type="ECO:0000256" key="1">
    <source>
        <dbReference type="ARBA" id="ARBA00022574"/>
    </source>
</evidence>
<proteinExistence type="predicted"/>
<feature type="repeat" description="WD" evidence="3">
    <location>
        <begin position="1248"/>
        <end position="1270"/>
    </location>
</feature>
<comment type="caution">
    <text evidence="6">The sequence shown here is derived from an EMBL/GenBank/DDBJ whole genome shotgun (WGS) entry which is preliminary data.</text>
</comment>
<dbReference type="EMBL" id="JAHXDN010000001">
    <property type="protein sequence ID" value="MBW4707255.1"/>
    <property type="molecule type" value="Genomic_DNA"/>
</dbReference>
<dbReference type="PROSITE" id="PS50082">
    <property type="entry name" value="WD_REPEATS_2"/>
    <property type="match status" value="1"/>
</dbReference>
<organism evidence="6 7">
    <name type="scientific">Roseobacter insulae</name>
    <dbReference type="NCBI Taxonomy" id="2859783"/>
    <lineage>
        <taxon>Bacteria</taxon>
        <taxon>Pseudomonadati</taxon>
        <taxon>Pseudomonadota</taxon>
        <taxon>Alphaproteobacteria</taxon>
        <taxon>Rhodobacterales</taxon>
        <taxon>Roseobacteraceae</taxon>
        <taxon>Roseobacter</taxon>
    </lineage>
</organism>
<dbReference type="PANTHER" id="PTHR44019:SF8">
    <property type="entry name" value="POC1 CENTRIOLAR PROTEIN HOMOLOG"/>
    <property type="match status" value="1"/>
</dbReference>